<keyword evidence="6" id="KW-1185">Reference proteome</keyword>
<dbReference type="InterPro" id="IPR027417">
    <property type="entry name" value="P-loop_NTPase"/>
</dbReference>
<feature type="domain" description="ABC transporter" evidence="4">
    <location>
        <begin position="14"/>
        <end position="259"/>
    </location>
</feature>
<accession>A0A917ST88</accession>
<dbReference type="GO" id="GO:0016887">
    <property type="term" value="F:ATP hydrolysis activity"/>
    <property type="evidence" value="ECO:0007669"/>
    <property type="project" value="InterPro"/>
</dbReference>
<comment type="caution">
    <text evidence="5">The sequence shown here is derived from an EMBL/GenBank/DDBJ whole genome shotgun (WGS) entry which is preliminary data.</text>
</comment>
<dbReference type="GO" id="GO:0005524">
    <property type="term" value="F:ATP binding"/>
    <property type="evidence" value="ECO:0007669"/>
    <property type="project" value="UniProtKB-KW"/>
</dbReference>
<evidence type="ECO:0000256" key="2">
    <source>
        <dbReference type="ARBA" id="ARBA00022741"/>
    </source>
</evidence>
<dbReference type="Pfam" id="PF08352">
    <property type="entry name" value="oligo_HPY"/>
    <property type="match status" value="1"/>
</dbReference>
<dbReference type="PANTHER" id="PTHR43776">
    <property type="entry name" value="TRANSPORT ATP-BINDING PROTEIN"/>
    <property type="match status" value="1"/>
</dbReference>
<dbReference type="InterPro" id="IPR003593">
    <property type="entry name" value="AAA+_ATPase"/>
</dbReference>
<organism evidence="5 6">
    <name type="scientific">Nakamurella endophytica</name>
    <dbReference type="NCBI Taxonomy" id="1748367"/>
    <lineage>
        <taxon>Bacteria</taxon>
        <taxon>Bacillati</taxon>
        <taxon>Actinomycetota</taxon>
        <taxon>Actinomycetes</taxon>
        <taxon>Nakamurellales</taxon>
        <taxon>Nakamurellaceae</taxon>
        <taxon>Nakamurella</taxon>
    </lineage>
</organism>
<dbReference type="InterPro" id="IPR017871">
    <property type="entry name" value="ABC_transporter-like_CS"/>
</dbReference>
<dbReference type="EMBL" id="BMNA01000002">
    <property type="protein sequence ID" value="GGL94464.1"/>
    <property type="molecule type" value="Genomic_DNA"/>
</dbReference>
<evidence type="ECO:0000313" key="5">
    <source>
        <dbReference type="EMBL" id="GGL94464.1"/>
    </source>
</evidence>
<keyword evidence="2" id="KW-0547">Nucleotide-binding</keyword>
<dbReference type="GO" id="GO:0055085">
    <property type="term" value="P:transmembrane transport"/>
    <property type="evidence" value="ECO:0007669"/>
    <property type="project" value="UniProtKB-ARBA"/>
</dbReference>
<dbReference type="PANTHER" id="PTHR43776:SF8">
    <property type="entry name" value="ABC TRANSPORTER, ATP-BINDING PROTEIN"/>
    <property type="match status" value="1"/>
</dbReference>
<dbReference type="SMART" id="SM00382">
    <property type="entry name" value="AAA"/>
    <property type="match status" value="1"/>
</dbReference>
<protein>
    <submittedName>
        <fullName evidence="5">Dipeptide/oligopeptide/nickel ABC transporter ATP-binding protein</fullName>
    </submittedName>
</protein>
<sequence length="335" mass="36254">MTSTTSGPGAEPVLRTTSLAKHYTLRGRGRRRTVRAVDDLDLALVPGTVTAVVGESGSGKSTVAKMLVRLVRPSSGRITLDGRDAGRMNLRAYRKDVQMVFQDPFASLNSVHTIGYHLARPLLNFGRARRGADVAGKVRDLLQRVKLDPQFADKLPHELSGGQRQRAAIARALASEPRVLLADEPISMLDVSIRLGILNLLGELRDTDGLAILYVTHDIASARYFADRTVVMYAGKVVESGTALEVTDQPAHPYTQLLISAAPDPQRIEIVDVSRASSGAASAPTDGCRFRDRCPFAMDVCRQQPPDVAVTPSHTAACWLRVDESQRPASGREAA</sequence>
<name>A0A917ST88_9ACTN</name>
<dbReference type="Pfam" id="PF00005">
    <property type="entry name" value="ABC_tran"/>
    <property type="match status" value="1"/>
</dbReference>
<dbReference type="Gene3D" id="3.40.50.300">
    <property type="entry name" value="P-loop containing nucleotide triphosphate hydrolases"/>
    <property type="match status" value="1"/>
</dbReference>
<dbReference type="PROSITE" id="PS00211">
    <property type="entry name" value="ABC_TRANSPORTER_1"/>
    <property type="match status" value="1"/>
</dbReference>
<gene>
    <name evidence="5" type="ORF">GCM10011594_12850</name>
</gene>
<dbReference type="NCBIfam" id="TIGR01727">
    <property type="entry name" value="oligo_HPY"/>
    <property type="match status" value="1"/>
</dbReference>
<keyword evidence="1" id="KW-0813">Transport</keyword>
<dbReference type="SUPFAM" id="SSF52540">
    <property type="entry name" value="P-loop containing nucleoside triphosphate hydrolases"/>
    <property type="match status" value="1"/>
</dbReference>
<dbReference type="PROSITE" id="PS50893">
    <property type="entry name" value="ABC_TRANSPORTER_2"/>
    <property type="match status" value="1"/>
</dbReference>
<evidence type="ECO:0000313" key="6">
    <source>
        <dbReference type="Proteomes" id="UP000655208"/>
    </source>
</evidence>
<dbReference type="InterPro" id="IPR003439">
    <property type="entry name" value="ABC_transporter-like_ATP-bd"/>
</dbReference>
<proteinExistence type="predicted"/>
<dbReference type="InterPro" id="IPR013563">
    <property type="entry name" value="Oligopep_ABC_C"/>
</dbReference>
<dbReference type="GO" id="GO:0015833">
    <property type="term" value="P:peptide transport"/>
    <property type="evidence" value="ECO:0007669"/>
    <property type="project" value="InterPro"/>
</dbReference>
<dbReference type="RefSeq" id="WP_229673995.1">
    <property type="nucleotide sequence ID" value="NZ_BMNA01000002.1"/>
</dbReference>
<evidence type="ECO:0000256" key="3">
    <source>
        <dbReference type="ARBA" id="ARBA00022840"/>
    </source>
</evidence>
<reference evidence="5" key="1">
    <citation type="journal article" date="2014" name="Int. J. Syst. Evol. Microbiol.">
        <title>Complete genome sequence of Corynebacterium casei LMG S-19264T (=DSM 44701T), isolated from a smear-ripened cheese.</title>
        <authorList>
            <consortium name="US DOE Joint Genome Institute (JGI-PGF)"/>
            <person name="Walter F."/>
            <person name="Albersmeier A."/>
            <person name="Kalinowski J."/>
            <person name="Ruckert C."/>
        </authorList>
    </citation>
    <scope>NUCLEOTIDE SEQUENCE</scope>
    <source>
        <strain evidence="5">CGMCC 4.7308</strain>
    </source>
</reference>
<dbReference type="InterPro" id="IPR050319">
    <property type="entry name" value="ABC_transp_ATP-bind"/>
</dbReference>
<dbReference type="AlphaFoldDB" id="A0A917ST88"/>
<reference evidence="5" key="2">
    <citation type="submission" date="2020-09" db="EMBL/GenBank/DDBJ databases">
        <authorList>
            <person name="Sun Q."/>
            <person name="Zhou Y."/>
        </authorList>
    </citation>
    <scope>NUCLEOTIDE SEQUENCE</scope>
    <source>
        <strain evidence="5">CGMCC 4.7308</strain>
    </source>
</reference>
<dbReference type="CDD" id="cd03257">
    <property type="entry name" value="ABC_NikE_OppD_transporters"/>
    <property type="match status" value="1"/>
</dbReference>
<keyword evidence="3 5" id="KW-0067">ATP-binding</keyword>
<evidence type="ECO:0000259" key="4">
    <source>
        <dbReference type="PROSITE" id="PS50893"/>
    </source>
</evidence>
<dbReference type="Proteomes" id="UP000655208">
    <property type="component" value="Unassembled WGS sequence"/>
</dbReference>
<evidence type="ECO:0000256" key="1">
    <source>
        <dbReference type="ARBA" id="ARBA00022448"/>
    </source>
</evidence>